<evidence type="ECO:0000256" key="8">
    <source>
        <dbReference type="RuleBase" id="RU361157"/>
    </source>
</evidence>
<evidence type="ECO:0000256" key="1">
    <source>
        <dbReference type="ARBA" id="ARBA00004651"/>
    </source>
</evidence>
<dbReference type="AlphaFoldDB" id="A0A173VYR7"/>
<dbReference type="Pfam" id="PF01061">
    <property type="entry name" value="ABC2_membrane"/>
    <property type="match status" value="1"/>
</dbReference>
<dbReference type="PANTHER" id="PTHR30413:SF10">
    <property type="entry name" value="CAPSULE POLYSACCHARIDE EXPORT INNER-MEMBRANE PROTEIN CTRC"/>
    <property type="match status" value="1"/>
</dbReference>
<dbReference type="STRING" id="166486.ERS852572_03772"/>
<dbReference type="PROSITE" id="PS51012">
    <property type="entry name" value="ABC_TM2"/>
    <property type="match status" value="1"/>
</dbReference>
<protein>
    <recommendedName>
        <fullName evidence="8">Transport permease protein</fullName>
    </recommendedName>
</protein>
<keyword evidence="6 8" id="KW-1133">Transmembrane helix</keyword>
<feature type="transmembrane region" description="Helical" evidence="8">
    <location>
        <begin position="30"/>
        <end position="51"/>
    </location>
</feature>
<dbReference type="Proteomes" id="UP000095350">
    <property type="component" value="Unassembled WGS sequence"/>
</dbReference>
<gene>
    <name evidence="10" type="primary">kpsM_2</name>
    <name evidence="10" type="ORF">ERS852572_03772</name>
</gene>
<comment type="similarity">
    <text evidence="2 8">Belongs to the ABC-2 integral membrane protein family.</text>
</comment>
<feature type="transmembrane region" description="Helical" evidence="8">
    <location>
        <begin position="63"/>
        <end position="89"/>
    </location>
</feature>
<dbReference type="GO" id="GO:0015920">
    <property type="term" value="P:lipopolysaccharide transport"/>
    <property type="evidence" value="ECO:0007669"/>
    <property type="project" value="TreeGrafter"/>
</dbReference>
<feature type="transmembrane region" description="Helical" evidence="8">
    <location>
        <begin position="173"/>
        <end position="192"/>
    </location>
</feature>
<sequence>MITKIKEIFEYRDMIGSMVRRDLRGRYKGSVIGFFWNFINPLCQIIVYYIVFSRIFENGIDKFHVYLIVGMMPWNFFSESLAQGAGAIVSQADMTKKIYFPREVLPISAVTSRFVNLLLTFIIIFAITIASGVTLNATALICLPLVLIVQYILCLGFALILSVVDVYFRDVEYMTGVFLMAWIWLTPIMYTYESIENVTWLHWVVGKNPMTPIITSYQNIIYYHRVPDMAALGRAAVFAVVLLIVGELIFNKFVKGIAEEL</sequence>
<organism evidence="10 11">
    <name type="scientific">Roseburia intestinalis</name>
    <dbReference type="NCBI Taxonomy" id="166486"/>
    <lineage>
        <taxon>Bacteria</taxon>
        <taxon>Bacillati</taxon>
        <taxon>Bacillota</taxon>
        <taxon>Clostridia</taxon>
        <taxon>Lachnospirales</taxon>
        <taxon>Lachnospiraceae</taxon>
        <taxon>Roseburia</taxon>
    </lineage>
</organism>
<evidence type="ECO:0000313" key="10">
    <source>
        <dbReference type="EMBL" id="CUN31910.1"/>
    </source>
</evidence>
<proteinExistence type="inferred from homology"/>
<feature type="transmembrane region" description="Helical" evidence="8">
    <location>
        <begin position="137"/>
        <end position="161"/>
    </location>
</feature>
<keyword evidence="5 8" id="KW-0812">Transmembrane</keyword>
<comment type="subcellular location">
    <subcellularLocation>
        <location evidence="1 8">Cell membrane</location>
        <topology evidence="1 8">Multi-pass membrane protein</topology>
    </subcellularLocation>
</comment>
<keyword evidence="7 8" id="KW-0472">Membrane</keyword>
<evidence type="ECO:0000256" key="6">
    <source>
        <dbReference type="ARBA" id="ARBA00022989"/>
    </source>
</evidence>
<dbReference type="EMBL" id="CYXZ01000050">
    <property type="protein sequence ID" value="CUN31910.1"/>
    <property type="molecule type" value="Genomic_DNA"/>
</dbReference>
<evidence type="ECO:0000256" key="4">
    <source>
        <dbReference type="ARBA" id="ARBA00022475"/>
    </source>
</evidence>
<evidence type="ECO:0000256" key="2">
    <source>
        <dbReference type="ARBA" id="ARBA00007783"/>
    </source>
</evidence>
<dbReference type="RefSeq" id="WP_055196084.1">
    <property type="nucleotide sequence ID" value="NZ_CABIYH010000050.1"/>
</dbReference>
<dbReference type="GO" id="GO:0005886">
    <property type="term" value="C:plasma membrane"/>
    <property type="evidence" value="ECO:0007669"/>
    <property type="project" value="UniProtKB-SubCell"/>
</dbReference>
<dbReference type="InterPro" id="IPR013525">
    <property type="entry name" value="ABC2_TM"/>
</dbReference>
<keyword evidence="3 8" id="KW-0813">Transport</keyword>
<name>A0A173VYR7_9FIRM</name>
<evidence type="ECO:0000256" key="7">
    <source>
        <dbReference type="ARBA" id="ARBA00023136"/>
    </source>
</evidence>
<evidence type="ECO:0000256" key="3">
    <source>
        <dbReference type="ARBA" id="ARBA00022448"/>
    </source>
</evidence>
<dbReference type="PANTHER" id="PTHR30413">
    <property type="entry name" value="INNER MEMBRANE TRANSPORT PERMEASE"/>
    <property type="match status" value="1"/>
</dbReference>
<evidence type="ECO:0000256" key="5">
    <source>
        <dbReference type="ARBA" id="ARBA00022692"/>
    </source>
</evidence>
<feature type="domain" description="ABC transmembrane type-2" evidence="9">
    <location>
        <begin position="32"/>
        <end position="253"/>
    </location>
</feature>
<evidence type="ECO:0000259" key="9">
    <source>
        <dbReference type="PROSITE" id="PS51012"/>
    </source>
</evidence>
<accession>A0A173VYR7</accession>
<dbReference type="GO" id="GO:0140359">
    <property type="term" value="F:ABC-type transporter activity"/>
    <property type="evidence" value="ECO:0007669"/>
    <property type="project" value="InterPro"/>
</dbReference>
<feature type="transmembrane region" description="Helical" evidence="8">
    <location>
        <begin position="231"/>
        <end position="250"/>
    </location>
</feature>
<keyword evidence="4 8" id="KW-1003">Cell membrane</keyword>
<reference evidence="10 11" key="1">
    <citation type="submission" date="2015-09" db="EMBL/GenBank/DDBJ databases">
        <authorList>
            <consortium name="Pathogen Informatics"/>
        </authorList>
    </citation>
    <scope>NUCLEOTIDE SEQUENCE [LARGE SCALE GENOMIC DNA]</scope>
    <source>
        <strain evidence="10 11">2789STDY5834960</strain>
    </source>
</reference>
<dbReference type="PaxDb" id="166486-ERS852572_03772"/>
<feature type="transmembrane region" description="Helical" evidence="8">
    <location>
        <begin position="110"/>
        <end position="131"/>
    </location>
</feature>
<dbReference type="InterPro" id="IPR047817">
    <property type="entry name" value="ABC2_TM_bact-type"/>
</dbReference>
<evidence type="ECO:0000313" key="11">
    <source>
        <dbReference type="Proteomes" id="UP000095350"/>
    </source>
</evidence>